<protein>
    <submittedName>
        <fullName evidence="3">Glycerophosphoryl diester phosphodiesterase</fullName>
    </submittedName>
</protein>
<evidence type="ECO:0000313" key="3">
    <source>
        <dbReference type="EMBL" id="TCS85824.1"/>
    </source>
</evidence>
<feature type="signal peptide" evidence="1">
    <location>
        <begin position="1"/>
        <end position="25"/>
    </location>
</feature>
<dbReference type="InterPro" id="IPR017946">
    <property type="entry name" value="PLC-like_Pdiesterase_TIM-brl"/>
</dbReference>
<sequence>MRKSLFPVLMCFTCAFFMNSLSAEAQSSDDGSILLSDYAYTPEDNLVGTIVIQGAEDASAEDFVLRGDNAGKFKIKKGNQLFIRGKYAKSAEKWVDLAIGTADGQLSADFRILKDQFHTNGVIAHRGAWKNTKVPQNSIASFEEAVKLGCEGSEFDVHLSADSVTILFHDRDKEGLVIEKTSYKDLSEERLSNGEVLPELVDFLKAAMNQNTTKMVLEIKPSAVSKERGIALTEMVVRQVREAKAQAWVDYISFGYDICQRLLELDPYANVAYLNGDKAPSEVAADKLFGLDYNQKVFREHPDWITEAKEQGLTLNVWTVNKAEDMDWFLEKEFDFITTDEPELLLEKVKK</sequence>
<dbReference type="PANTHER" id="PTHR46211:SF1">
    <property type="entry name" value="GLYCEROPHOSPHODIESTER PHOSPHODIESTERASE, CYTOPLASMIC"/>
    <property type="match status" value="1"/>
</dbReference>
<keyword evidence="1" id="KW-0732">Signal</keyword>
<dbReference type="SUPFAM" id="SSF51695">
    <property type="entry name" value="PLC-like phosphodiesterases"/>
    <property type="match status" value="1"/>
</dbReference>
<dbReference type="AlphaFoldDB" id="A0A4R3KQN8"/>
<gene>
    <name evidence="3" type="ORF">EDD80_11022</name>
</gene>
<feature type="domain" description="GP-PDE" evidence="2">
    <location>
        <begin position="120"/>
        <end position="349"/>
    </location>
</feature>
<dbReference type="PANTHER" id="PTHR46211">
    <property type="entry name" value="GLYCEROPHOSPHORYL DIESTER PHOSPHODIESTERASE"/>
    <property type="match status" value="1"/>
</dbReference>
<evidence type="ECO:0000313" key="4">
    <source>
        <dbReference type="Proteomes" id="UP000295807"/>
    </source>
</evidence>
<evidence type="ECO:0000259" key="2">
    <source>
        <dbReference type="PROSITE" id="PS51704"/>
    </source>
</evidence>
<name>A0A4R3KQN8_9SPHI</name>
<dbReference type="Pfam" id="PF03009">
    <property type="entry name" value="GDPD"/>
    <property type="match status" value="1"/>
</dbReference>
<feature type="chain" id="PRO_5020491789" evidence="1">
    <location>
        <begin position="26"/>
        <end position="351"/>
    </location>
</feature>
<dbReference type="Proteomes" id="UP000295807">
    <property type="component" value="Unassembled WGS sequence"/>
</dbReference>
<organism evidence="3 4">
    <name type="scientific">Anseongella ginsenosidimutans</name>
    <dbReference type="NCBI Taxonomy" id="496056"/>
    <lineage>
        <taxon>Bacteria</taxon>
        <taxon>Pseudomonadati</taxon>
        <taxon>Bacteroidota</taxon>
        <taxon>Sphingobacteriia</taxon>
        <taxon>Sphingobacteriales</taxon>
        <taxon>Sphingobacteriaceae</taxon>
        <taxon>Anseongella</taxon>
    </lineage>
</organism>
<evidence type="ECO:0000256" key="1">
    <source>
        <dbReference type="SAM" id="SignalP"/>
    </source>
</evidence>
<reference evidence="3 4" key="1">
    <citation type="submission" date="2019-03" db="EMBL/GenBank/DDBJ databases">
        <title>Genomic Encyclopedia of Type Strains, Phase IV (KMG-IV): sequencing the most valuable type-strain genomes for metagenomic binning, comparative biology and taxonomic classification.</title>
        <authorList>
            <person name="Goeker M."/>
        </authorList>
    </citation>
    <scope>NUCLEOTIDE SEQUENCE [LARGE SCALE GENOMIC DNA]</scope>
    <source>
        <strain evidence="3 4">DSM 21100</strain>
    </source>
</reference>
<proteinExistence type="predicted"/>
<keyword evidence="4" id="KW-1185">Reference proteome</keyword>
<dbReference type="InterPro" id="IPR030395">
    <property type="entry name" value="GP_PDE_dom"/>
</dbReference>
<dbReference type="PROSITE" id="PS51704">
    <property type="entry name" value="GP_PDE"/>
    <property type="match status" value="1"/>
</dbReference>
<dbReference type="GO" id="GO:0008081">
    <property type="term" value="F:phosphoric diester hydrolase activity"/>
    <property type="evidence" value="ECO:0007669"/>
    <property type="project" value="InterPro"/>
</dbReference>
<dbReference type="Gene3D" id="3.20.20.190">
    <property type="entry name" value="Phosphatidylinositol (PI) phosphodiesterase"/>
    <property type="match status" value="1"/>
</dbReference>
<comment type="caution">
    <text evidence="3">The sequence shown here is derived from an EMBL/GenBank/DDBJ whole genome shotgun (WGS) entry which is preliminary data.</text>
</comment>
<dbReference type="RefSeq" id="WP_243699156.1">
    <property type="nucleotide sequence ID" value="NZ_SMAD01000010.1"/>
</dbReference>
<accession>A0A4R3KQN8</accession>
<dbReference type="EMBL" id="SMAD01000010">
    <property type="protein sequence ID" value="TCS85824.1"/>
    <property type="molecule type" value="Genomic_DNA"/>
</dbReference>
<dbReference type="GO" id="GO:0006629">
    <property type="term" value="P:lipid metabolic process"/>
    <property type="evidence" value="ECO:0007669"/>
    <property type="project" value="InterPro"/>
</dbReference>